<keyword evidence="1" id="KW-1133">Transmembrane helix</keyword>
<name>A0AAV9XKF2_9PEZI</name>
<evidence type="ECO:0000313" key="3">
    <source>
        <dbReference type="Proteomes" id="UP001365542"/>
    </source>
</evidence>
<protein>
    <submittedName>
        <fullName evidence="2">Uncharacterized protein</fullName>
    </submittedName>
</protein>
<dbReference type="AlphaFoldDB" id="A0AAV9XKF2"/>
<feature type="transmembrane region" description="Helical" evidence="1">
    <location>
        <begin position="141"/>
        <end position="164"/>
    </location>
</feature>
<dbReference type="EMBL" id="JAVHJO010000002">
    <property type="protein sequence ID" value="KAK6542558.1"/>
    <property type="molecule type" value="Genomic_DNA"/>
</dbReference>
<evidence type="ECO:0000313" key="2">
    <source>
        <dbReference type="EMBL" id="KAK6542558.1"/>
    </source>
</evidence>
<keyword evidence="3" id="KW-1185">Reference proteome</keyword>
<evidence type="ECO:0000256" key="1">
    <source>
        <dbReference type="SAM" id="Phobius"/>
    </source>
</evidence>
<dbReference type="Proteomes" id="UP001365542">
    <property type="component" value="Unassembled WGS sequence"/>
</dbReference>
<organism evidence="2 3">
    <name type="scientific">Orbilia ellipsospora</name>
    <dbReference type="NCBI Taxonomy" id="2528407"/>
    <lineage>
        <taxon>Eukaryota</taxon>
        <taxon>Fungi</taxon>
        <taxon>Dikarya</taxon>
        <taxon>Ascomycota</taxon>
        <taxon>Pezizomycotina</taxon>
        <taxon>Orbiliomycetes</taxon>
        <taxon>Orbiliales</taxon>
        <taxon>Orbiliaceae</taxon>
        <taxon>Orbilia</taxon>
    </lineage>
</organism>
<keyword evidence="1" id="KW-0812">Transmembrane</keyword>
<gene>
    <name evidence="2" type="ORF">TWF694_006506</name>
</gene>
<reference evidence="2 3" key="1">
    <citation type="submission" date="2019-10" db="EMBL/GenBank/DDBJ databases">
        <authorList>
            <person name="Palmer J.M."/>
        </authorList>
    </citation>
    <scope>NUCLEOTIDE SEQUENCE [LARGE SCALE GENOMIC DNA]</scope>
    <source>
        <strain evidence="2 3">TWF694</strain>
    </source>
</reference>
<sequence>MSANGTDTAESAPFIVPDEKRYFREVLEIEDIRKKLSHLNLIIQSEESSAGEHDNGFVNPAFNNADSSTESLALSLNTLSLYEKKELKADLELRLSQLMAIVAQDKKNPVVIQEENLTREIEAQRKEEELMDWQYHRGMKWTIGVAVGFGLLCIMIPATALLLVQKGVI</sequence>
<keyword evidence="1" id="KW-0472">Membrane</keyword>
<comment type="caution">
    <text evidence="2">The sequence shown here is derived from an EMBL/GenBank/DDBJ whole genome shotgun (WGS) entry which is preliminary data.</text>
</comment>
<accession>A0AAV9XKF2</accession>
<proteinExistence type="predicted"/>